<keyword evidence="4" id="KW-1185">Reference proteome</keyword>
<evidence type="ECO:0000256" key="1">
    <source>
        <dbReference type="SAM" id="Phobius"/>
    </source>
</evidence>
<dbReference type="PANTHER" id="PTHR46663">
    <property type="entry name" value="DIGUANYLATE CYCLASE DGCT-RELATED"/>
    <property type="match status" value="1"/>
</dbReference>
<dbReference type="SUPFAM" id="SSF55073">
    <property type="entry name" value="Nucleotide cyclase"/>
    <property type="match status" value="1"/>
</dbReference>
<keyword evidence="1" id="KW-0812">Transmembrane</keyword>
<sequence>MQNSYKKEMKKRLFSIYLVIFVAIFSMATITYIILTEERLKNYRIELEKNNSYTPEDIYKGMERVPFVTKLDILSSSIQLKDIVIYPTIHQKQYKLYYTQVSNYYMFLIRPLISFVIIFLIIDFLFRSILTKALTRLTLIENFLNEYFTHATINKEICSQLSSYDDEISKICLHTKELMSENLLAIDTKEKLFKTLEKLNEIVLELSYEFHIEESNKPWKNYQKQSTNFLNYISQKNVALLQLKSPDLKANKIDEIIFVDSLGDSLNHYEIKLIHVHDGFGVIIGDITTLYKKHKDIQHKALHDSLTNLPNRTLFLDRLESEIKKSQRLEKTFALLFFDLDKFKVINDTYGHQLGDAYLIEFSKRVSKALRASDTCARLGGDEFVAILSNMKGFDQIETILNKITESLKEEFRFGEHSLKMKASVGISLYPDDGDDGDILLLKADNAMYKCKKSGETYCRYIQEL</sequence>
<dbReference type="PANTHER" id="PTHR46663:SF2">
    <property type="entry name" value="GGDEF DOMAIN-CONTAINING PROTEIN"/>
    <property type="match status" value="1"/>
</dbReference>
<dbReference type="RefSeq" id="WP_207562063.1">
    <property type="nucleotide sequence ID" value="NZ_CP046072.1"/>
</dbReference>
<dbReference type="NCBIfam" id="TIGR00254">
    <property type="entry name" value="GGDEF"/>
    <property type="match status" value="1"/>
</dbReference>
<dbReference type="PROSITE" id="PS50887">
    <property type="entry name" value="GGDEF"/>
    <property type="match status" value="1"/>
</dbReference>
<dbReference type="InterPro" id="IPR043128">
    <property type="entry name" value="Rev_trsase/Diguanyl_cyclase"/>
</dbReference>
<dbReference type="CDD" id="cd01949">
    <property type="entry name" value="GGDEF"/>
    <property type="match status" value="1"/>
</dbReference>
<dbReference type="InterPro" id="IPR000160">
    <property type="entry name" value="GGDEF_dom"/>
</dbReference>
<evidence type="ECO:0000259" key="2">
    <source>
        <dbReference type="PROSITE" id="PS50887"/>
    </source>
</evidence>
<dbReference type="Gene3D" id="3.30.70.270">
    <property type="match status" value="1"/>
</dbReference>
<reference evidence="3" key="2">
    <citation type="submission" date="2021-04" db="EMBL/GenBank/DDBJ databases">
        <title>Isolation and characterization of a novel species of the genus Sulfurimonas.</title>
        <authorList>
            <person name="Fukui M."/>
        </authorList>
    </citation>
    <scope>NUCLEOTIDE SEQUENCE</scope>
    <source>
        <strain evidence="3">H1576</strain>
    </source>
</reference>
<reference evidence="3" key="1">
    <citation type="submission" date="2019-11" db="EMBL/GenBank/DDBJ databases">
        <authorList>
            <person name="Kojima H."/>
        </authorList>
    </citation>
    <scope>NUCLEOTIDE SEQUENCE</scope>
    <source>
        <strain evidence="3">H1576</strain>
    </source>
</reference>
<keyword evidence="1" id="KW-1133">Transmembrane helix</keyword>
<dbReference type="InterPro" id="IPR052163">
    <property type="entry name" value="DGC-Regulatory_Protein"/>
</dbReference>
<feature type="transmembrane region" description="Helical" evidence="1">
    <location>
        <begin position="12"/>
        <end position="35"/>
    </location>
</feature>
<protein>
    <submittedName>
        <fullName evidence="3">Diguanylate cyclase</fullName>
    </submittedName>
</protein>
<dbReference type="KEGG" id="saqt:GJV85_01190"/>
<dbReference type="GO" id="GO:0003824">
    <property type="term" value="F:catalytic activity"/>
    <property type="evidence" value="ECO:0007669"/>
    <property type="project" value="UniProtKB-ARBA"/>
</dbReference>
<dbReference type="EMBL" id="CP046072">
    <property type="protein sequence ID" value="QSZ40784.1"/>
    <property type="molecule type" value="Genomic_DNA"/>
</dbReference>
<proteinExistence type="predicted"/>
<gene>
    <name evidence="3" type="ORF">GJV85_01190</name>
</gene>
<dbReference type="Proteomes" id="UP000671852">
    <property type="component" value="Chromosome"/>
</dbReference>
<accession>A0A975AYB1</accession>
<dbReference type="SMART" id="SM00267">
    <property type="entry name" value="GGDEF"/>
    <property type="match status" value="1"/>
</dbReference>
<keyword evidence="1" id="KW-0472">Membrane</keyword>
<evidence type="ECO:0000313" key="4">
    <source>
        <dbReference type="Proteomes" id="UP000671852"/>
    </source>
</evidence>
<evidence type="ECO:0000313" key="3">
    <source>
        <dbReference type="EMBL" id="QSZ40784.1"/>
    </source>
</evidence>
<feature type="transmembrane region" description="Helical" evidence="1">
    <location>
        <begin position="104"/>
        <end position="126"/>
    </location>
</feature>
<dbReference type="Pfam" id="PF00990">
    <property type="entry name" value="GGDEF"/>
    <property type="match status" value="1"/>
</dbReference>
<dbReference type="AlphaFoldDB" id="A0A975AYB1"/>
<name>A0A975AYB1_9BACT</name>
<feature type="domain" description="GGDEF" evidence="2">
    <location>
        <begin position="331"/>
        <end position="464"/>
    </location>
</feature>
<organism evidence="3 4">
    <name type="scientific">Sulfurimonas aquatica</name>
    <dbReference type="NCBI Taxonomy" id="2672570"/>
    <lineage>
        <taxon>Bacteria</taxon>
        <taxon>Pseudomonadati</taxon>
        <taxon>Campylobacterota</taxon>
        <taxon>Epsilonproteobacteria</taxon>
        <taxon>Campylobacterales</taxon>
        <taxon>Sulfurimonadaceae</taxon>
        <taxon>Sulfurimonas</taxon>
    </lineage>
</organism>
<dbReference type="FunFam" id="3.30.70.270:FF:000001">
    <property type="entry name" value="Diguanylate cyclase domain protein"/>
    <property type="match status" value="1"/>
</dbReference>
<dbReference type="InterPro" id="IPR029787">
    <property type="entry name" value="Nucleotide_cyclase"/>
</dbReference>